<sequence length="177" mass="19844">MSEDESISPASTTDYDSTGPEAQLPPETTNRAGRLNRGTVTLVLLKLNADPRYALVPLPETYEEAKELALETLGRYMILPAPNITLRQSIQNKEGDWIWADILPHHWTILVHDGSEVGIFGVRAKNDGAFIEGAVRVLHWIDDGDSVEWTDLGFNAKEIDRPKTYNVRTYVCSRCSF</sequence>
<dbReference type="OrthoDB" id="3063824at2759"/>
<reference evidence="2" key="1">
    <citation type="submission" date="2021-02" db="EMBL/GenBank/DDBJ databases">
        <authorList>
            <person name="Nieuwenhuis M."/>
            <person name="Van De Peppel L.J.J."/>
        </authorList>
    </citation>
    <scope>NUCLEOTIDE SEQUENCE</scope>
    <source>
        <strain evidence="2">D49</strain>
    </source>
</reference>
<reference evidence="2" key="2">
    <citation type="submission" date="2021-10" db="EMBL/GenBank/DDBJ databases">
        <title>Phylogenomics reveals ancestral predisposition of the termite-cultivated fungus Termitomyces towards a domesticated lifestyle.</title>
        <authorList>
            <person name="Auxier B."/>
            <person name="Grum-Grzhimaylo A."/>
            <person name="Cardenas M.E."/>
            <person name="Lodge J.D."/>
            <person name="Laessoe T."/>
            <person name="Pedersen O."/>
            <person name="Smith M.E."/>
            <person name="Kuyper T.W."/>
            <person name="Franco-Molano E.A."/>
            <person name="Baroni T.J."/>
            <person name="Aanen D.K."/>
        </authorList>
    </citation>
    <scope>NUCLEOTIDE SEQUENCE</scope>
    <source>
        <strain evidence="2">D49</strain>
    </source>
</reference>
<evidence type="ECO:0000256" key="1">
    <source>
        <dbReference type="SAM" id="MobiDB-lite"/>
    </source>
</evidence>
<dbReference type="AlphaFoldDB" id="A0A9P7KNV2"/>
<organism evidence="2 3">
    <name type="scientific">Sphagnurus paluster</name>
    <dbReference type="NCBI Taxonomy" id="117069"/>
    <lineage>
        <taxon>Eukaryota</taxon>
        <taxon>Fungi</taxon>
        <taxon>Dikarya</taxon>
        <taxon>Basidiomycota</taxon>
        <taxon>Agaricomycotina</taxon>
        <taxon>Agaricomycetes</taxon>
        <taxon>Agaricomycetidae</taxon>
        <taxon>Agaricales</taxon>
        <taxon>Tricholomatineae</taxon>
        <taxon>Lyophyllaceae</taxon>
        <taxon>Sphagnurus</taxon>
    </lineage>
</organism>
<name>A0A9P7KNV2_9AGAR</name>
<feature type="region of interest" description="Disordered" evidence="1">
    <location>
        <begin position="1"/>
        <end position="32"/>
    </location>
</feature>
<proteinExistence type="predicted"/>
<evidence type="ECO:0000313" key="3">
    <source>
        <dbReference type="Proteomes" id="UP000717328"/>
    </source>
</evidence>
<comment type="caution">
    <text evidence="2">The sequence shown here is derived from an EMBL/GenBank/DDBJ whole genome shotgun (WGS) entry which is preliminary data.</text>
</comment>
<dbReference type="Proteomes" id="UP000717328">
    <property type="component" value="Unassembled WGS sequence"/>
</dbReference>
<keyword evidence="3" id="KW-1185">Reference proteome</keyword>
<accession>A0A9P7KNV2</accession>
<protein>
    <submittedName>
        <fullName evidence="2">Uncharacterized protein</fullName>
    </submittedName>
</protein>
<gene>
    <name evidence="2" type="ORF">H0H81_009945</name>
</gene>
<evidence type="ECO:0000313" key="2">
    <source>
        <dbReference type="EMBL" id="KAG5653866.1"/>
    </source>
</evidence>
<dbReference type="EMBL" id="JABCKI010000030">
    <property type="protein sequence ID" value="KAG5653866.1"/>
    <property type="molecule type" value="Genomic_DNA"/>
</dbReference>